<evidence type="ECO:0000256" key="1">
    <source>
        <dbReference type="SAM" id="Coils"/>
    </source>
</evidence>
<accession>A0A367XXR1</accession>
<dbReference type="EMBL" id="QLNQ01000028">
    <property type="protein sequence ID" value="RCK57581.1"/>
    <property type="molecule type" value="Genomic_DNA"/>
</dbReference>
<feature type="region of interest" description="Disordered" evidence="2">
    <location>
        <begin position="593"/>
        <end position="633"/>
    </location>
</feature>
<dbReference type="AlphaFoldDB" id="A0A367XXR1"/>
<dbReference type="OrthoDB" id="3993941at2759"/>
<reference evidence="3 4" key="1">
    <citation type="submission" date="2018-06" db="EMBL/GenBank/DDBJ databases">
        <title>Whole genome sequencing of Candida tropicalis (genome annotated by CSBL at Korea University).</title>
        <authorList>
            <person name="Ahn J."/>
        </authorList>
    </citation>
    <scope>NUCLEOTIDE SEQUENCE [LARGE SCALE GENOMIC DNA]</scope>
    <source>
        <strain evidence="3 4">ATCC 20962</strain>
    </source>
</reference>
<name>A0A367XXR1_9ASCO</name>
<gene>
    <name evidence="3" type="primary">ATG28_1</name>
    <name evidence="3" type="ORF">Cantr_06444</name>
</gene>
<evidence type="ECO:0000313" key="3">
    <source>
        <dbReference type="EMBL" id="RCK57581.1"/>
    </source>
</evidence>
<evidence type="ECO:0000313" key="4">
    <source>
        <dbReference type="Proteomes" id="UP000253472"/>
    </source>
</evidence>
<keyword evidence="1" id="KW-0175">Coiled coil</keyword>
<feature type="region of interest" description="Disordered" evidence="2">
    <location>
        <begin position="437"/>
        <end position="464"/>
    </location>
</feature>
<proteinExistence type="predicted"/>
<sequence>MSSLNNGFESINLASTIQSEYPGLNEEIIPIKKLQSIPVSTSEDEDEDDELVPGEFISTKDTKEQQQQQQPFVKQFGNDGVSKKMKAEETPALLLSTIENLKNSSKSSFDSLRDSELMYNQDSIMIKSIKFPTEVFKDSYNNNSESPIDYLSNRVKLLTQQLLEDSMKYNSYLQNGSSNIYQLRNKIVQAYNQLSESYYSLSELYNKDINYAKSLHDSFKKWDRQRSKVIAKVKSIKSDSNKHGAKLFDLLDESNEIDEEVQQLESKLEQLRAKKVIVNKEIEDTNSVLESRTAKYVDVFRNLEKQGKLSILNFLQSNGVPAKDIESIVKYSPVDATILKDYSKKRALSSQLVSPPEEIKPIVPAPTNNNIGMQPFIVPEEEEDHKENVVSPQDLLSMNHDHGPTPFERGFAKGTQNSTLIKTKMNQLVKKFFDSLPEQNTTSPASSSTPSTSTPKPPKVDDVSNTITEKLDLEPIMKFLEYKAEALQDLTKQTSLNAALFHEFGSVWQSVTKLMNLQEEKLENVLNESIINGENKLIIAVLSSTLDNLTASLNNVRSVASDNQEDQMQRDLLIDLISHEHDAVLEAIKIVQTNEESPTPSDSGRLHASLMPSSSKPTSQVNKTEVKSTTKIE</sequence>
<evidence type="ECO:0000256" key="2">
    <source>
        <dbReference type="SAM" id="MobiDB-lite"/>
    </source>
</evidence>
<feature type="coiled-coil region" evidence="1">
    <location>
        <begin position="247"/>
        <end position="288"/>
    </location>
</feature>
<feature type="compositionally biased region" description="Basic and acidic residues" evidence="2">
    <location>
        <begin position="624"/>
        <end position="633"/>
    </location>
</feature>
<organism evidence="3 4">
    <name type="scientific">Candida viswanathii</name>
    <dbReference type="NCBI Taxonomy" id="5486"/>
    <lineage>
        <taxon>Eukaryota</taxon>
        <taxon>Fungi</taxon>
        <taxon>Dikarya</taxon>
        <taxon>Ascomycota</taxon>
        <taxon>Saccharomycotina</taxon>
        <taxon>Pichiomycetes</taxon>
        <taxon>Debaryomycetaceae</taxon>
        <taxon>Candida/Lodderomyces clade</taxon>
        <taxon>Candida</taxon>
    </lineage>
</organism>
<protein>
    <submittedName>
        <fullName evidence="3">Autophagy-related protein 28</fullName>
    </submittedName>
</protein>
<dbReference type="Proteomes" id="UP000253472">
    <property type="component" value="Unassembled WGS sequence"/>
</dbReference>
<feature type="compositionally biased region" description="Polar residues" evidence="2">
    <location>
        <begin position="611"/>
        <end position="623"/>
    </location>
</feature>
<comment type="caution">
    <text evidence="3">The sequence shown here is derived from an EMBL/GenBank/DDBJ whole genome shotgun (WGS) entry which is preliminary data.</text>
</comment>
<keyword evidence="4" id="KW-1185">Reference proteome</keyword>
<feature type="compositionally biased region" description="Low complexity" evidence="2">
    <location>
        <begin position="441"/>
        <end position="454"/>
    </location>
</feature>
<dbReference type="STRING" id="5486.A0A367XXR1"/>
<feature type="compositionally biased region" description="Polar residues" evidence="2">
    <location>
        <begin position="593"/>
        <end position="602"/>
    </location>
</feature>